<comment type="caution">
    <text evidence="1">The sequence shown here is derived from an EMBL/GenBank/DDBJ whole genome shotgun (WGS) entry which is preliminary data.</text>
</comment>
<keyword evidence="2" id="KW-1185">Reference proteome</keyword>
<organism evidence="1 2">
    <name type="scientific">Adiantum capillus-veneris</name>
    <name type="common">Maidenhair fern</name>
    <dbReference type="NCBI Taxonomy" id="13818"/>
    <lineage>
        <taxon>Eukaryota</taxon>
        <taxon>Viridiplantae</taxon>
        <taxon>Streptophyta</taxon>
        <taxon>Embryophyta</taxon>
        <taxon>Tracheophyta</taxon>
        <taxon>Polypodiopsida</taxon>
        <taxon>Polypodiidae</taxon>
        <taxon>Polypodiales</taxon>
        <taxon>Pteridineae</taxon>
        <taxon>Pteridaceae</taxon>
        <taxon>Vittarioideae</taxon>
        <taxon>Adiantum</taxon>
    </lineage>
</organism>
<gene>
    <name evidence="1" type="ORF">GOP47_0014383</name>
</gene>
<proteinExistence type="predicted"/>
<evidence type="ECO:0000313" key="1">
    <source>
        <dbReference type="EMBL" id="KAI5070040.1"/>
    </source>
</evidence>
<sequence length="68" mass="7256">MQSAEGRLAVGRGPDRCWVEALIGVRVGRPVLGRRGAQGVECLASWGRRPSLKPTDVPSTGVRCWLAG</sequence>
<accession>A0A9D4ULJ2</accession>
<protein>
    <submittedName>
        <fullName evidence="1">Uncharacterized protein</fullName>
    </submittedName>
</protein>
<dbReference type="Proteomes" id="UP000886520">
    <property type="component" value="Chromosome 14"/>
</dbReference>
<reference evidence="1" key="1">
    <citation type="submission" date="2021-01" db="EMBL/GenBank/DDBJ databases">
        <title>Adiantum capillus-veneris genome.</title>
        <authorList>
            <person name="Fang Y."/>
            <person name="Liao Q."/>
        </authorList>
    </citation>
    <scope>NUCLEOTIDE SEQUENCE</scope>
    <source>
        <strain evidence="1">H3</strain>
        <tissue evidence="1">Leaf</tissue>
    </source>
</reference>
<dbReference type="AlphaFoldDB" id="A0A9D4ULJ2"/>
<dbReference type="EMBL" id="JABFUD020000014">
    <property type="protein sequence ID" value="KAI5070040.1"/>
    <property type="molecule type" value="Genomic_DNA"/>
</dbReference>
<name>A0A9D4ULJ2_ADICA</name>
<evidence type="ECO:0000313" key="2">
    <source>
        <dbReference type="Proteomes" id="UP000886520"/>
    </source>
</evidence>